<dbReference type="AlphaFoldDB" id="A0A8J3FC04"/>
<comment type="caution">
    <text evidence="2">The sequence shown here is derived from an EMBL/GenBank/DDBJ whole genome shotgun (WGS) entry which is preliminary data.</text>
</comment>
<reference evidence="2" key="1">
    <citation type="journal article" date="2014" name="Int. J. Syst. Evol. Microbiol.">
        <title>Complete genome sequence of Corynebacterium casei LMG S-19264T (=DSM 44701T), isolated from a smear-ripened cheese.</title>
        <authorList>
            <consortium name="US DOE Joint Genome Institute (JGI-PGF)"/>
            <person name="Walter F."/>
            <person name="Albersmeier A."/>
            <person name="Kalinowski J."/>
            <person name="Ruckert C."/>
        </authorList>
    </citation>
    <scope>NUCLEOTIDE SEQUENCE</scope>
    <source>
        <strain evidence="2">JCM 3090</strain>
    </source>
</reference>
<evidence type="ECO:0000313" key="2">
    <source>
        <dbReference type="EMBL" id="GGJ88987.1"/>
    </source>
</evidence>
<dbReference type="EMBL" id="BMQB01000003">
    <property type="protein sequence ID" value="GGJ88987.1"/>
    <property type="molecule type" value="Genomic_DNA"/>
</dbReference>
<reference evidence="2" key="2">
    <citation type="submission" date="2020-09" db="EMBL/GenBank/DDBJ databases">
        <authorList>
            <person name="Sun Q."/>
            <person name="Ohkuma M."/>
        </authorList>
    </citation>
    <scope>NUCLEOTIDE SEQUENCE</scope>
    <source>
        <strain evidence="2">JCM 3090</strain>
    </source>
</reference>
<keyword evidence="3" id="KW-1185">Reference proteome</keyword>
<organism evidence="2 3">
    <name type="scientific">Pilimelia anulata</name>
    <dbReference type="NCBI Taxonomy" id="53371"/>
    <lineage>
        <taxon>Bacteria</taxon>
        <taxon>Bacillati</taxon>
        <taxon>Actinomycetota</taxon>
        <taxon>Actinomycetes</taxon>
        <taxon>Micromonosporales</taxon>
        <taxon>Micromonosporaceae</taxon>
        <taxon>Pilimelia</taxon>
    </lineage>
</organism>
<protein>
    <recommendedName>
        <fullName evidence="1">Helix-turn-helix domain-containing protein</fullName>
    </recommendedName>
</protein>
<dbReference type="InterPro" id="IPR010093">
    <property type="entry name" value="SinI_DNA-bd"/>
</dbReference>
<feature type="domain" description="Helix-turn-helix" evidence="1">
    <location>
        <begin position="4"/>
        <end position="52"/>
    </location>
</feature>
<evidence type="ECO:0000259" key="1">
    <source>
        <dbReference type="Pfam" id="PF12728"/>
    </source>
</evidence>
<dbReference type="RefSeq" id="WP_189169629.1">
    <property type="nucleotide sequence ID" value="NZ_BMQB01000003.1"/>
</dbReference>
<proteinExistence type="predicted"/>
<dbReference type="InterPro" id="IPR041657">
    <property type="entry name" value="HTH_17"/>
</dbReference>
<dbReference type="Pfam" id="PF12728">
    <property type="entry name" value="HTH_17"/>
    <property type="match status" value="1"/>
</dbReference>
<dbReference type="NCBIfam" id="TIGR01764">
    <property type="entry name" value="excise"/>
    <property type="match status" value="1"/>
</dbReference>
<dbReference type="Proteomes" id="UP000649739">
    <property type="component" value="Unassembled WGS sequence"/>
</dbReference>
<evidence type="ECO:0000313" key="3">
    <source>
        <dbReference type="Proteomes" id="UP000649739"/>
    </source>
</evidence>
<gene>
    <name evidence="2" type="ORF">GCM10010123_18220</name>
</gene>
<accession>A0A8J3FC04</accession>
<name>A0A8J3FC04_9ACTN</name>
<dbReference type="GO" id="GO:0003677">
    <property type="term" value="F:DNA binding"/>
    <property type="evidence" value="ECO:0007669"/>
    <property type="project" value="InterPro"/>
</dbReference>
<sequence length="71" mass="8214">MEEVLTIPEAAMRIKMSPRYVRRLVAERRIPFHKVGRSVRIKASDLTAHFDEGRVEPLTSAQVWRNLRAVA</sequence>